<dbReference type="AlphaFoldDB" id="A0A8X6W0V4"/>
<keyword evidence="2" id="KW-1185">Reference proteome</keyword>
<dbReference type="EMBL" id="BMAU01021373">
    <property type="protein sequence ID" value="GFY25979.1"/>
    <property type="molecule type" value="Genomic_DNA"/>
</dbReference>
<organism evidence="1 2">
    <name type="scientific">Trichonephila clavipes</name>
    <name type="common">Golden silk orbweaver</name>
    <name type="synonym">Nephila clavipes</name>
    <dbReference type="NCBI Taxonomy" id="2585209"/>
    <lineage>
        <taxon>Eukaryota</taxon>
        <taxon>Metazoa</taxon>
        <taxon>Ecdysozoa</taxon>
        <taxon>Arthropoda</taxon>
        <taxon>Chelicerata</taxon>
        <taxon>Arachnida</taxon>
        <taxon>Araneae</taxon>
        <taxon>Araneomorphae</taxon>
        <taxon>Entelegynae</taxon>
        <taxon>Araneoidea</taxon>
        <taxon>Nephilidae</taxon>
        <taxon>Trichonephila</taxon>
    </lineage>
</organism>
<reference evidence="1" key="1">
    <citation type="submission" date="2020-08" db="EMBL/GenBank/DDBJ databases">
        <title>Multicomponent nature underlies the extraordinary mechanical properties of spider dragline silk.</title>
        <authorList>
            <person name="Kono N."/>
            <person name="Nakamura H."/>
            <person name="Mori M."/>
            <person name="Yoshida Y."/>
            <person name="Ohtoshi R."/>
            <person name="Malay A.D."/>
            <person name="Moran D.A.P."/>
            <person name="Tomita M."/>
            <person name="Numata K."/>
            <person name="Arakawa K."/>
        </authorList>
    </citation>
    <scope>NUCLEOTIDE SEQUENCE</scope>
</reference>
<name>A0A8X6W0V4_TRICX</name>
<protein>
    <submittedName>
        <fullName evidence="1">Uncharacterized protein</fullName>
    </submittedName>
</protein>
<dbReference type="Proteomes" id="UP000887159">
    <property type="component" value="Unassembled WGS sequence"/>
</dbReference>
<proteinExistence type="predicted"/>
<evidence type="ECO:0000313" key="2">
    <source>
        <dbReference type="Proteomes" id="UP000887159"/>
    </source>
</evidence>
<accession>A0A8X6W0V4</accession>
<gene>
    <name evidence="1" type="ORF">TNCV_1917291</name>
</gene>
<sequence>MTVSLGVGAPIRVQTIKTGPIVICTGHLTAGEVIKLIVNRRMGIHNNRRRHNVAENNFVIVWNIIRVKRPYGVGEFIKKKLEDVPKVLDPNNAALHKLFHKFPSRDTEPKDA</sequence>
<comment type="caution">
    <text evidence="1">The sequence shown here is derived from an EMBL/GenBank/DDBJ whole genome shotgun (WGS) entry which is preliminary data.</text>
</comment>
<evidence type="ECO:0000313" key="1">
    <source>
        <dbReference type="EMBL" id="GFY25979.1"/>
    </source>
</evidence>